<evidence type="ECO:0000256" key="7">
    <source>
        <dbReference type="ARBA" id="ARBA00024874"/>
    </source>
</evidence>
<dbReference type="InterPro" id="IPR000551">
    <property type="entry name" value="MerR-type_HTH_dom"/>
</dbReference>
<proteinExistence type="predicted"/>
<evidence type="ECO:0000256" key="2">
    <source>
        <dbReference type="ARBA" id="ARBA00022466"/>
    </source>
</evidence>
<dbReference type="InterPro" id="IPR047057">
    <property type="entry name" value="MerR_fam"/>
</dbReference>
<dbReference type="PANTHER" id="PTHR30204:SF94">
    <property type="entry name" value="HEAVY METAL-DEPENDENT TRANSCRIPTIONAL REGULATOR HI_0293-RELATED"/>
    <property type="match status" value="1"/>
</dbReference>
<keyword evidence="6" id="KW-0804">Transcription</keyword>
<dbReference type="SUPFAM" id="SSF46955">
    <property type="entry name" value="Putative DNA-binding domain"/>
    <property type="match status" value="1"/>
</dbReference>
<evidence type="ECO:0000259" key="8">
    <source>
        <dbReference type="PROSITE" id="PS50937"/>
    </source>
</evidence>
<dbReference type="PROSITE" id="PS50937">
    <property type="entry name" value="HTH_MERR_2"/>
    <property type="match status" value="1"/>
</dbReference>
<keyword evidence="5" id="KW-0238">DNA-binding</keyword>
<dbReference type="PANTHER" id="PTHR30204">
    <property type="entry name" value="REDOX-CYCLING DRUG-SENSING TRANSCRIPTIONAL ACTIVATOR SOXR"/>
    <property type="match status" value="1"/>
</dbReference>
<protein>
    <recommendedName>
        <fullName evidence="1">Mercuric resistance operon regulatory protein</fullName>
    </recommendedName>
</protein>
<gene>
    <name evidence="9" type="ORF">MNBD_NITROSPINAE03-1642</name>
</gene>
<organism evidence="9">
    <name type="scientific">hydrothermal vent metagenome</name>
    <dbReference type="NCBI Taxonomy" id="652676"/>
    <lineage>
        <taxon>unclassified sequences</taxon>
        <taxon>metagenomes</taxon>
        <taxon>ecological metagenomes</taxon>
    </lineage>
</organism>
<comment type="function">
    <text evidence="7">Mediates the mercuric-dependent induction of mercury resistance operon. In the absence of mercury MerR represses transcription by binding tightly to the mer operator region; when mercury is present the dimeric complex binds a single ion and becomes a potent transcriptional activator, while remaining bound to the mer site.</text>
</comment>
<dbReference type="Gene3D" id="1.10.1660.10">
    <property type="match status" value="1"/>
</dbReference>
<dbReference type="InterPro" id="IPR009061">
    <property type="entry name" value="DNA-bd_dom_put_sf"/>
</dbReference>
<evidence type="ECO:0000256" key="1">
    <source>
        <dbReference type="ARBA" id="ARBA00017146"/>
    </source>
</evidence>
<name>A0A3B1CA46_9ZZZZ</name>
<dbReference type="SMART" id="SM00422">
    <property type="entry name" value="HTH_MERR"/>
    <property type="match status" value="1"/>
</dbReference>
<dbReference type="CDD" id="cd04783">
    <property type="entry name" value="HTH_MerR1"/>
    <property type="match status" value="1"/>
</dbReference>
<evidence type="ECO:0000256" key="3">
    <source>
        <dbReference type="ARBA" id="ARBA00022914"/>
    </source>
</evidence>
<keyword evidence="4" id="KW-0805">Transcription regulation</keyword>
<dbReference type="GO" id="GO:0003700">
    <property type="term" value="F:DNA-binding transcription factor activity"/>
    <property type="evidence" value="ECO:0007669"/>
    <property type="project" value="InterPro"/>
</dbReference>
<dbReference type="PRINTS" id="PR00040">
    <property type="entry name" value="HTHMERR"/>
</dbReference>
<feature type="domain" description="HTH merR-type" evidence="8">
    <location>
        <begin position="1"/>
        <end position="72"/>
    </location>
</feature>
<dbReference type="Pfam" id="PF09278">
    <property type="entry name" value="MerR-DNA-bind"/>
    <property type="match status" value="1"/>
</dbReference>
<sequence>MEPLSIGQVAKQAGVGIETLRFYERQGLIDSPPRKESGYRQYPKGAVKRIVFIKRAKELGFSLKEIAELLSLKVDPSTKCADVKERAEEKISHIKDKIRTLKRMANTLKRLSASCGVEGPASECPILEALDK</sequence>
<dbReference type="GO" id="GO:0045340">
    <property type="term" value="F:mercury ion binding"/>
    <property type="evidence" value="ECO:0007669"/>
    <property type="project" value="InterPro"/>
</dbReference>
<dbReference type="InterPro" id="IPR015358">
    <property type="entry name" value="Tscrpt_reg_MerR_DNA-bd"/>
</dbReference>
<accession>A0A3B1CA46</accession>
<keyword evidence="2" id="KW-0475">Mercuric resistance</keyword>
<dbReference type="GO" id="GO:0003677">
    <property type="term" value="F:DNA binding"/>
    <property type="evidence" value="ECO:0007669"/>
    <property type="project" value="UniProtKB-KW"/>
</dbReference>
<dbReference type="AlphaFoldDB" id="A0A3B1CA46"/>
<keyword evidence="3" id="KW-0476">Mercury</keyword>
<dbReference type="InterPro" id="IPR011794">
    <property type="entry name" value="MerR"/>
</dbReference>
<dbReference type="Pfam" id="PF00376">
    <property type="entry name" value="MerR"/>
    <property type="match status" value="1"/>
</dbReference>
<evidence type="ECO:0000256" key="6">
    <source>
        <dbReference type="ARBA" id="ARBA00023163"/>
    </source>
</evidence>
<reference evidence="9" key="1">
    <citation type="submission" date="2018-06" db="EMBL/GenBank/DDBJ databases">
        <authorList>
            <person name="Zhirakovskaya E."/>
        </authorList>
    </citation>
    <scope>NUCLEOTIDE SEQUENCE</scope>
</reference>
<evidence type="ECO:0000313" key="9">
    <source>
        <dbReference type="EMBL" id="VAX21543.1"/>
    </source>
</evidence>
<dbReference type="GO" id="GO:0046689">
    <property type="term" value="P:response to mercury ion"/>
    <property type="evidence" value="ECO:0007669"/>
    <property type="project" value="UniProtKB-KW"/>
</dbReference>
<evidence type="ECO:0000256" key="5">
    <source>
        <dbReference type="ARBA" id="ARBA00023125"/>
    </source>
</evidence>
<dbReference type="EMBL" id="UOGB01000209">
    <property type="protein sequence ID" value="VAX21543.1"/>
    <property type="molecule type" value="Genomic_DNA"/>
</dbReference>
<evidence type="ECO:0000256" key="4">
    <source>
        <dbReference type="ARBA" id="ARBA00023015"/>
    </source>
</evidence>